<feature type="compositionally biased region" description="Basic and acidic residues" evidence="1">
    <location>
        <begin position="160"/>
        <end position="174"/>
    </location>
</feature>
<gene>
    <name evidence="4" type="ORF">LY71_12033</name>
</gene>
<dbReference type="PANTHER" id="PTHR38463">
    <property type="entry name" value="STRESS RESPONSE PROTEIN YSNF"/>
    <property type="match status" value="1"/>
</dbReference>
<keyword evidence="5" id="KW-1185">Reference proteome</keyword>
<dbReference type="InterPro" id="IPR014747">
    <property type="entry name" value="Bac_photo_RC_H_C"/>
</dbReference>
<dbReference type="InterPro" id="IPR011033">
    <property type="entry name" value="PRC_barrel-like_sf"/>
</dbReference>
<feature type="compositionally biased region" description="Low complexity" evidence="1">
    <location>
        <begin position="136"/>
        <end position="157"/>
    </location>
</feature>
<dbReference type="RefSeq" id="WP_106281334.1">
    <property type="nucleotide sequence ID" value="NZ_PVTG01000020.1"/>
</dbReference>
<dbReference type="Pfam" id="PF09557">
    <property type="entry name" value="DUF2382"/>
    <property type="match status" value="1"/>
</dbReference>
<dbReference type="InterPro" id="IPR019060">
    <property type="entry name" value="DUF2382"/>
</dbReference>
<dbReference type="Pfam" id="PF05239">
    <property type="entry name" value="PRC"/>
    <property type="match status" value="1"/>
</dbReference>
<feature type="compositionally biased region" description="Low complexity" evidence="1">
    <location>
        <begin position="108"/>
        <end position="123"/>
    </location>
</feature>
<dbReference type="SUPFAM" id="SSF50346">
    <property type="entry name" value="PRC-barrel domain"/>
    <property type="match status" value="1"/>
</dbReference>
<proteinExistence type="predicted"/>
<feature type="compositionally biased region" description="Basic and acidic residues" evidence="1">
    <location>
        <begin position="322"/>
        <end position="346"/>
    </location>
</feature>
<dbReference type="GO" id="GO:0019684">
    <property type="term" value="P:photosynthesis, light reaction"/>
    <property type="evidence" value="ECO:0007669"/>
    <property type="project" value="InterPro"/>
</dbReference>
<sequence length="346" mass="37091">MIGTDTISRVIGQDVYDESGDKIGSVSEVYLDDETGQPEWATVRTGLFGTKESFVPLREADLTNDGLRVHVSKAQVKDAPKIDTDGHLSPQEEQELYRYYGLGFGSGTQTTTQTTTDTGTAGTYSMDQSRSDQDLTTAGTGTAGMATGTAGTTTGTAGHLGDRDRDGIPDRMENRAGTVGHDTSGPTTDNAMTRSEEHLEVGTQRVEAGRARLRKYVVTENVTETVPVSREEVRVEREPITEANMPNAMDGPTISEEEHEVTLHAERPVVSKEATPVERVRLDTETVTGQETVSGDVRKEQIEVDGGTTGVAGTGTTTGTTGHDDRGLVQKAKDALDRDNDGKIGR</sequence>
<dbReference type="PANTHER" id="PTHR38463:SF1">
    <property type="entry name" value="STRESS RESPONSE PROTEIN YSNF"/>
    <property type="match status" value="1"/>
</dbReference>
<dbReference type="Gene3D" id="3.90.50.10">
    <property type="entry name" value="Photosynthetic Reaction Center, subunit H, domain 2"/>
    <property type="match status" value="1"/>
</dbReference>
<feature type="compositionally biased region" description="Polar residues" evidence="1">
    <location>
        <begin position="184"/>
        <end position="193"/>
    </location>
</feature>
<dbReference type="OrthoDB" id="3712018at2"/>
<reference evidence="4 5" key="1">
    <citation type="submission" date="2018-03" db="EMBL/GenBank/DDBJ databases">
        <title>Genomic Encyclopedia of Archaeal and Bacterial Type Strains, Phase II (KMG-II): from individual species to whole genera.</title>
        <authorList>
            <person name="Goeker M."/>
        </authorList>
    </citation>
    <scope>NUCLEOTIDE SEQUENCE [LARGE SCALE GENOMIC DNA]</scope>
    <source>
        <strain evidence="4 5">DSM 45416</strain>
    </source>
</reference>
<feature type="region of interest" description="Disordered" evidence="1">
    <location>
        <begin position="108"/>
        <end position="205"/>
    </location>
</feature>
<dbReference type="GO" id="GO:0030077">
    <property type="term" value="C:plasma membrane light-harvesting complex"/>
    <property type="evidence" value="ECO:0007669"/>
    <property type="project" value="InterPro"/>
</dbReference>
<evidence type="ECO:0000259" key="2">
    <source>
        <dbReference type="Pfam" id="PF05239"/>
    </source>
</evidence>
<protein>
    <submittedName>
        <fullName evidence="4">Uncharacterized protein (TIGR02271 family)</fullName>
    </submittedName>
</protein>
<dbReference type="InterPro" id="IPR052967">
    <property type="entry name" value="Stress_Response_Assoc"/>
</dbReference>
<comment type="caution">
    <text evidence="4">The sequence shown here is derived from an EMBL/GenBank/DDBJ whole genome shotgun (WGS) entry which is preliminary data.</text>
</comment>
<evidence type="ECO:0000256" key="1">
    <source>
        <dbReference type="SAM" id="MobiDB-lite"/>
    </source>
</evidence>
<feature type="domain" description="PRC-barrel" evidence="2">
    <location>
        <begin position="6"/>
        <end position="75"/>
    </location>
</feature>
<evidence type="ECO:0000259" key="3">
    <source>
        <dbReference type="Pfam" id="PF09557"/>
    </source>
</evidence>
<evidence type="ECO:0000313" key="4">
    <source>
        <dbReference type="EMBL" id="PRY40192.1"/>
    </source>
</evidence>
<evidence type="ECO:0000313" key="5">
    <source>
        <dbReference type="Proteomes" id="UP000239210"/>
    </source>
</evidence>
<name>A0A2T0T3F2_9ACTN</name>
<dbReference type="Proteomes" id="UP000239210">
    <property type="component" value="Unassembled WGS sequence"/>
</dbReference>
<accession>A0A2T0T3F2</accession>
<dbReference type="AlphaFoldDB" id="A0A2T0T3F2"/>
<dbReference type="InterPro" id="IPR027275">
    <property type="entry name" value="PRC-brl_dom"/>
</dbReference>
<organism evidence="4 5">
    <name type="scientific">Geodermatophilus tzadiensis</name>
    <dbReference type="NCBI Taxonomy" id="1137988"/>
    <lineage>
        <taxon>Bacteria</taxon>
        <taxon>Bacillati</taxon>
        <taxon>Actinomycetota</taxon>
        <taxon>Actinomycetes</taxon>
        <taxon>Geodermatophilales</taxon>
        <taxon>Geodermatophilaceae</taxon>
        <taxon>Geodermatophilus</taxon>
    </lineage>
</organism>
<feature type="region of interest" description="Disordered" evidence="1">
    <location>
        <begin position="286"/>
        <end position="346"/>
    </location>
</feature>
<dbReference type="EMBL" id="PVTG01000020">
    <property type="protein sequence ID" value="PRY40192.1"/>
    <property type="molecule type" value="Genomic_DNA"/>
</dbReference>
<feature type="domain" description="DUF2382" evidence="3">
    <location>
        <begin position="192"/>
        <end position="304"/>
    </location>
</feature>